<dbReference type="PANTHER" id="PTHR43047">
    <property type="entry name" value="TWO-COMPONENT HISTIDINE PROTEIN KINASE"/>
    <property type="match status" value="1"/>
</dbReference>
<organism evidence="10 11">
    <name type="scientific">Permianibacter aggregans</name>
    <dbReference type="NCBI Taxonomy" id="1510150"/>
    <lineage>
        <taxon>Bacteria</taxon>
        <taxon>Pseudomonadati</taxon>
        <taxon>Pseudomonadota</taxon>
        <taxon>Gammaproteobacteria</taxon>
        <taxon>Pseudomonadales</taxon>
        <taxon>Pseudomonadaceae</taxon>
        <taxon>Permianibacter</taxon>
    </lineage>
</organism>
<name>A0A4R6V0B5_9GAMM</name>
<feature type="chain" id="PRO_5020470974" description="histidine kinase" evidence="8">
    <location>
        <begin position="24"/>
        <end position="670"/>
    </location>
</feature>
<dbReference type="SMART" id="SM00388">
    <property type="entry name" value="HisKA"/>
    <property type="match status" value="1"/>
</dbReference>
<dbReference type="InterPro" id="IPR036097">
    <property type="entry name" value="HisK_dim/P_sf"/>
</dbReference>
<dbReference type="GO" id="GO:0005886">
    <property type="term" value="C:plasma membrane"/>
    <property type="evidence" value="ECO:0007669"/>
    <property type="project" value="TreeGrafter"/>
</dbReference>
<feature type="signal peptide" evidence="8">
    <location>
        <begin position="1"/>
        <end position="23"/>
    </location>
</feature>
<dbReference type="InterPro" id="IPR004358">
    <property type="entry name" value="Sig_transdc_His_kin-like_C"/>
</dbReference>
<dbReference type="InterPro" id="IPR005467">
    <property type="entry name" value="His_kinase_dom"/>
</dbReference>
<dbReference type="FunFam" id="3.30.565.10:FF:000010">
    <property type="entry name" value="Sensor histidine kinase RcsC"/>
    <property type="match status" value="1"/>
</dbReference>
<feature type="transmembrane region" description="Helical" evidence="7">
    <location>
        <begin position="389"/>
        <end position="410"/>
    </location>
</feature>
<comment type="catalytic activity">
    <reaction evidence="1">
        <text>ATP + protein L-histidine = ADP + protein N-phospho-L-histidine.</text>
        <dbReference type="EC" id="2.7.13.3"/>
    </reaction>
</comment>
<dbReference type="OrthoDB" id="9812260at2"/>
<keyword evidence="8" id="KW-0732">Signal</keyword>
<sequence>MKSVQFLLMLVVWIGAVSAKADADVDQRKALDLYQQVLERSFSAPTETIANASEFYALEHVLSDQDMKAMVRSEEAYAWFIAGKTMEALDKAQKALHYAEQQQSMRAMARARMVIGNCFYIFSVNDKALENYLMAETLFHSLDDKAGLLKVYNNIGNVFRAIQSADRSLEYYNKLRDLAEQLDDPITVANAYQGLGNAYVLAGSSQMAEDSWLKAEHIYLQHAEHPDVLSYRVLLYGSMTEHFIEKNNYEKALEISAQRLSLTEQDEVKVWQGEALRIHGRILMLRGDYQGAKLHLNRAEYLAGLVNNPSLGLVYRDQSQLLRQEGQYKKALEYAEKHRQFAETSYSHAAAMRTSIIEAAFQSEKKQREIDNLAAQNEIQKMQVEQHKYMVLLSIGVAFVILGLMAFWFYRARANARLKEQRQLNAKLMELDKVKTRILANTSHELRTPLNGIVGLSELLLLAELSEDERHHVQMIADCGRSLSAVVDDLLTYASLPERSTPERCEVLALRPLVEELATLHGSGIQRHGVRFINQIHDDVPKVLATPYRVKQILTNLIGNAMKFTTAGSIHLSAEQQGDFLKVSVKDTGIGIPSDKLEVIFEAFAQVDNSASRSYPGVGLGLTIVKELVERHGGKIGVESELGIGSIFWFTLPLAKQQAYAEPVSVPARV</sequence>
<comment type="caution">
    <text evidence="10">The sequence shown here is derived from an EMBL/GenBank/DDBJ whole genome shotgun (WGS) entry which is preliminary data.</text>
</comment>
<dbReference type="Gene3D" id="3.30.565.10">
    <property type="entry name" value="Histidine kinase-like ATPase, C-terminal domain"/>
    <property type="match status" value="1"/>
</dbReference>
<dbReference type="SUPFAM" id="SSF55874">
    <property type="entry name" value="ATPase domain of HSP90 chaperone/DNA topoisomerase II/histidine kinase"/>
    <property type="match status" value="1"/>
</dbReference>
<dbReference type="Pfam" id="PF00512">
    <property type="entry name" value="HisKA"/>
    <property type="match status" value="1"/>
</dbReference>
<dbReference type="Pfam" id="PF02518">
    <property type="entry name" value="HATPase_c"/>
    <property type="match status" value="1"/>
</dbReference>
<keyword evidence="6" id="KW-0902">Two-component regulatory system</keyword>
<dbReference type="CDD" id="cd00082">
    <property type="entry name" value="HisKA"/>
    <property type="match status" value="1"/>
</dbReference>
<keyword evidence="7" id="KW-1133">Transmembrane helix</keyword>
<dbReference type="PANTHER" id="PTHR43047:SF72">
    <property type="entry name" value="OSMOSENSING HISTIDINE PROTEIN KINASE SLN1"/>
    <property type="match status" value="1"/>
</dbReference>
<dbReference type="InterPro" id="IPR003661">
    <property type="entry name" value="HisK_dim/P_dom"/>
</dbReference>
<evidence type="ECO:0000256" key="4">
    <source>
        <dbReference type="ARBA" id="ARBA00022679"/>
    </source>
</evidence>
<dbReference type="InterPro" id="IPR011990">
    <property type="entry name" value="TPR-like_helical_dom_sf"/>
</dbReference>
<reference evidence="10 11" key="1">
    <citation type="submission" date="2019-03" db="EMBL/GenBank/DDBJ databases">
        <title>Genomic Encyclopedia of Type Strains, Phase IV (KMG-IV): sequencing the most valuable type-strain genomes for metagenomic binning, comparative biology and taxonomic classification.</title>
        <authorList>
            <person name="Goeker M."/>
        </authorList>
    </citation>
    <scope>NUCLEOTIDE SEQUENCE [LARGE SCALE GENOMIC DNA]</scope>
    <source>
        <strain evidence="10 11">DSM 103792</strain>
    </source>
</reference>
<dbReference type="Gene3D" id="1.10.287.130">
    <property type="match status" value="1"/>
</dbReference>
<dbReference type="EC" id="2.7.13.3" evidence="2"/>
<evidence type="ECO:0000256" key="6">
    <source>
        <dbReference type="ARBA" id="ARBA00023012"/>
    </source>
</evidence>
<protein>
    <recommendedName>
        <fullName evidence="2">histidine kinase</fullName>
        <ecNumber evidence="2">2.7.13.3</ecNumber>
    </recommendedName>
</protein>
<dbReference type="AlphaFoldDB" id="A0A4R6V0B5"/>
<evidence type="ECO:0000256" key="5">
    <source>
        <dbReference type="ARBA" id="ARBA00022777"/>
    </source>
</evidence>
<dbReference type="InterPro" id="IPR019734">
    <property type="entry name" value="TPR_rpt"/>
</dbReference>
<dbReference type="CDD" id="cd16922">
    <property type="entry name" value="HATPase_EvgS-ArcB-TorS-like"/>
    <property type="match status" value="1"/>
</dbReference>
<evidence type="ECO:0000313" key="11">
    <source>
        <dbReference type="Proteomes" id="UP000295375"/>
    </source>
</evidence>
<dbReference type="GO" id="GO:0000155">
    <property type="term" value="F:phosphorelay sensor kinase activity"/>
    <property type="evidence" value="ECO:0007669"/>
    <property type="project" value="InterPro"/>
</dbReference>
<keyword evidence="7" id="KW-0472">Membrane</keyword>
<evidence type="ECO:0000313" key="10">
    <source>
        <dbReference type="EMBL" id="TDQ51365.1"/>
    </source>
</evidence>
<keyword evidence="7" id="KW-0812">Transmembrane</keyword>
<dbReference type="PRINTS" id="PR00344">
    <property type="entry name" value="BCTRLSENSOR"/>
</dbReference>
<dbReference type="GO" id="GO:0009927">
    <property type="term" value="F:histidine phosphotransfer kinase activity"/>
    <property type="evidence" value="ECO:0007669"/>
    <property type="project" value="TreeGrafter"/>
</dbReference>
<evidence type="ECO:0000259" key="9">
    <source>
        <dbReference type="PROSITE" id="PS50109"/>
    </source>
</evidence>
<dbReference type="SUPFAM" id="SSF48452">
    <property type="entry name" value="TPR-like"/>
    <property type="match status" value="1"/>
</dbReference>
<dbReference type="InterPro" id="IPR003594">
    <property type="entry name" value="HATPase_dom"/>
</dbReference>
<dbReference type="RefSeq" id="WP_133587291.1">
    <property type="nucleotide sequence ID" value="NZ_CP037953.1"/>
</dbReference>
<keyword evidence="11" id="KW-1185">Reference proteome</keyword>
<evidence type="ECO:0000256" key="1">
    <source>
        <dbReference type="ARBA" id="ARBA00000085"/>
    </source>
</evidence>
<keyword evidence="4" id="KW-0808">Transferase</keyword>
<dbReference type="SMART" id="SM00387">
    <property type="entry name" value="HATPase_c"/>
    <property type="match status" value="1"/>
</dbReference>
<feature type="domain" description="Histidine kinase" evidence="9">
    <location>
        <begin position="441"/>
        <end position="656"/>
    </location>
</feature>
<dbReference type="EMBL" id="SNYM01000001">
    <property type="protein sequence ID" value="TDQ51365.1"/>
    <property type="molecule type" value="Genomic_DNA"/>
</dbReference>
<keyword evidence="3" id="KW-0597">Phosphoprotein</keyword>
<dbReference type="PROSITE" id="PS50109">
    <property type="entry name" value="HIS_KIN"/>
    <property type="match status" value="1"/>
</dbReference>
<evidence type="ECO:0000256" key="8">
    <source>
        <dbReference type="SAM" id="SignalP"/>
    </source>
</evidence>
<dbReference type="InterPro" id="IPR036890">
    <property type="entry name" value="HATPase_C_sf"/>
</dbReference>
<dbReference type="Proteomes" id="UP000295375">
    <property type="component" value="Unassembled WGS sequence"/>
</dbReference>
<dbReference type="SUPFAM" id="SSF47384">
    <property type="entry name" value="Homodimeric domain of signal transducing histidine kinase"/>
    <property type="match status" value="1"/>
</dbReference>
<keyword evidence="5 10" id="KW-0418">Kinase</keyword>
<dbReference type="SMART" id="SM00028">
    <property type="entry name" value="TPR"/>
    <property type="match status" value="6"/>
</dbReference>
<proteinExistence type="predicted"/>
<gene>
    <name evidence="10" type="ORF">EV696_101339</name>
</gene>
<evidence type="ECO:0000256" key="7">
    <source>
        <dbReference type="SAM" id="Phobius"/>
    </source>
</evidence>
<evidence type="ECO:0000256" key="2">
    <source>
        <dbReference type="ARBA" id="ARBA00012438"/>
    </source>
</evidence>
<accession>A0A4R6V0B5</accession>
<evidence type="ECO:0000256" key="3">
    <source>
        <dbReference type="ARBA" id="ARBA00022553"/>
    </source>
</evidence>
<dbReference type="Gene3D" id="1.25.40.10">
    <property type="entry name" value="Tetratricopeptide repeat domain"/>
    <property type="match status" value="2"/>
</dbReference>